<keyword evidence="8 9" id="KW-0472">Membrane</keyword>
<keyword evidence="5" id="KW-0677">Repeat</keyword>
<evidence type="ECO:0000256" key="5">
    <source>
        <dbReference type="ARBA" id="ARBA00022737"/>
    </source>
</evidence>
<dbReference type="Gramene" id="Pp3c11_17320V3.2">
    <property type="protein sequence ID" value="Pp3c11_17320V3.2"/>
    <property type="gene ID" value="Pp3c11_17320"/>
</dbReference>
<dbReference type="PaxDb" id="3218-PP1S80_108V6.1"/>
<name>A0A2K1JV13_PHYPA</name>
<evidence type="ECO:0000256" key="2">
    <source>
        <dbReference type="ARBA" id="ARBA00006375"/>
    </source>
</evidence>
<dbReference type="InterPro" id="IPR018108">
    <property type="entry name" value="MCP_transmembrane"/>
</dbReference>
<dbReference type="EnsemblPlants" id="Pp3c11_17320V3.1">
    <property type="protein sequence ID" value="Pp3c11_17320V3.1"/>
    <property type="gene ID" value="Pp3c11_17320"/>
</dbReference>
<keyword evidence="13" id="KW-1185">Reference proteome</keyword>
<dbReference type="EMBL" id="ABEU02000011">
    <property type="protein sequence ID" value="PNR45374.1"/>
    <property type="molecule type" value="Genomic_DNA"/>
</dbReference>
<evidence type="ECO:0000313" key="12">
    <source>
        <dbReference type="EnsemblPlants" id="Pp3c11_17320V3.1"/>
    </source>
</evidence>
<reference evidence="11 13" key="1">
    <citation type="journal article" date="2008" name="Science">
        <title>The Physcomitrella genome reveals evolutionary insights into the conquest of land by plants.</title>
        <authorList>
            <person name="Rensing S."/>
            <person name="Lang D."/>
            <person name="Zimmer A."/>
            <person name="Terry A."/>
            <person name="Salamov A."/>
            <person name="Shapiro H."/>
            <person name="Nishiyama T."/>
            <person name="Perroud P.-F."/>
            <person name="Lindquist E."/>
            <person name="Kamisugi Y."/>
            <person name="Tanahashi T."/>
            <person name="Sakakibara K."/>
            <person name="Fujita T."/>
            <person name="Oishi K."/>
            <person name="Shin-I T."/>
            <person name="Kuroki Y."/>
            <person name="Toyoda A."/>
            <person name="Suzuki Y."/>
            <person name="Hashimoto A."/>
            <person name="Yamaguchi K."/>
            <person name="Sugano A."/>
            <person name="Kohara Y."/>
            <person name="Fujiyama A."/>
            <person name="Anterola A."/>
            <person name="Aoki S."/>
            <person name="Ashton N."/>
            <person name="Barbazuk W.B."/>
            <person name="Barker E."/>
            <person name="Bennetzen J."/>
            <person name="Bezanilla M."/>
            <person name="Blankenship R."/>
            <person name="Cho S.H."/>
            <person name="Dutcher S."/>
            <person name="Estelle M."/>
            <person name="Fawcett J.A."/>
            <person name="Gundlach H."/>
            <person name="Hanada K."/>
            <person name="Heyl A."/>
            <person name="Hicks K.A."/>
            <person name="Hugh J."/>
            <person name="Lohr M."/>
            <person name="Mayer K."/>
            <person name="Melkozernov A."/>
            <person name="Murata T."/>
            <person name="Nelson D."/>
            <person name="Pils B."/>
            <person name="Prigge M."/>
            <person name="Reiss B."/>
            <person name="Renner T."/>
            <person name="Rombauts S."/>
            <person name="Rushton P."/>
            <person name="Sanderfoot A."/>
            <person name="Schween G."/>
            <person name="Shiu S.-H."/>
            <person name="Stueber K."/>
            <person name="Theodoulou F.L."/>
            <person name="Tu H."/>
            <person name="Van de Peer Y."/>
            <person name="Verrier P.J."/>
            <person name="Waters E."/>
            <person name="Wood A."/>
            <person name="Yang L."/>
            <person name="Cove D."/>
            <person name="Cuming A."/>
            <person name="Hasebe M."/>
            <person name="Lucas S."/>
            <person name="Mishler D.B."/>
            <person name="Reski R."/>
            <person name="Grigoriev I."/>
            <person name="Quatrano R.S."/>
            <person name="Boore J.L."/>
        </authorList>
    </citation>
    <scope>NUCLEOTIDE SEQUENCE [LARGE SCALE GENOMIC DNA]</scope>
    <source>
        <strain evidence="12 13">cv. Gransden 2004</strain>
    </source>
</reference>
<evidence type="ECO:0000256" key="10">
    <source>
        <dbReference type="RuleBase" id="RU000488"/>
    </source>
</evidence>
<organism evidence="11">
    <name type="scientific">Physcomitrium patens</name>
    <name type="common">Spreading-leaved earth moss</name>
    <name type="synonym">Physcomitrella patens</name>
    <dbReference type="NCBI Taxonomy" id="3218"/>
    <lineage>
        <taxon>Eukaryota</taxon>
        <taxon>Viridiplantae</taxon>
        <taxon>Streptophyta</taxon>
        <taxon>Embryophyta</taxon>
        <taxon>Bryophyta</taxon>
        <taxon>Bryophytina</taxon>
        <taxon>Bryopsida</taxon>
        <taxon>Funariidae</taxon>
        <taxon>Funariales</taxon>
        <taxon>Funariaceae</taxon>
        <taxon>Physcomitrium</taxon>
    </lineage>
</organism>
<sequence length="299" mass="32116">MAASADASYGTLLRKQMLAGGLAGMLADGVVYPMMTVKSRLMVQGGASSSGTAALYMYKGPLDAMFQIGTKEGLRTLYKGFSTVTQIAPTQAMYMATYQTSKRYLPGGPDNPLTQFGGGVLATLVQSSLMVPVEVIRQRQMIQTGGEGAYTGSVHAVKAIVAQEGIGALYRGFLLAQLVWGPYNAVYLPLWEANKRLCVRLSGAESVEKLGIQYELGSAFVSSAFAAGLTNPMDVIKTRLQVQGKNKQYSGAWDAAKKIYAHEGVKGLTSGITSRMLWVAPSATIMFTTYDQIMKRLNE</sequence>
<comment type="subcellular location">
    <subcellularLocation>
        <location evidence="1">Mitochondrion membrane</location>
        <topology evidence="1">Multi-pass membrane protein</topology>
    </subcellularLocation>
</comment>
<proteinExistence type="inferred from homology"/>
<feature type="repeat" description="Solcar" evidence="9">
    <location>
        <begin position="15"/>
        <end position="104"/>
    </location>
</feature>
<evidence type="ECO:0000256" key="6">
    <source>
        <dbReference type="ARBA" id="ARBA00022989"/>
    </source>
</evidence>
<keyword evidence="7" id="KW-0496">Mitochondrion</keyword>
<feature type="repeat" description="Solcar" evidence="9">
    <location>
        <begin position="110"/>
        <end position="197"/>
    </location>
</feature>
<dbReference type="InterPro" id="IPR002067">
    <property type="entry name" value="MCP"/>
</dbReference>
<dbReference type="SUPFAM" id="SSF103506">
    <property type="entry name" value="Mitochondrial carrier"/>
    <property type="match status" value="1"/>
</dbReference>
<dbReference type="PRINTS" id="PR00926">
    <property type="entry name" value="MITOCARRIER"/>
</dbReference>
<evidence type="ECO:0008006" key="14">
    <source>
        <dbReference type="Google" id="ProtNLM"/>
    </source>
</evidence>
<dbReference type="PANTHER" id="PTHR45758">
    <property type="entry name" value="MITOFERRIN-1-RELATED"/>
    <property type="match status" value="1"/>
</dbReference>
<keyword evidence="4 9" id="KW-0812">Transmembrane</keyword>
<dbReference type="Pfam" id="PF00153">
    <property type="entry name" value="Mito_carr"/>
    <property type="match status" value="3"/>
</dbReference>
<keyword evidence="3 10" id="KW-0813">Transport</keyword>
<evidence type="ECO:0000256" key="4">
    <source>
        <dbReference type="ARBA" id="ARBA00022692"/>
    </source>
</evidence>
<gene>
    <name evidence="12" type="primary">LOC112288323</name>
    <name evidence="11" type="ORF">PHYPA_015145</name>
</gene>
<feature type="repeat" description="Solcar" evidence="9">
    <location>
        <begin position="210"/>
        <end position="296"/>
    </location>
</feature>
<dbReference type="Proteomes" id="UP000006727">
    <property type="component" value="Chromosome 11"/>
</dbReference>
<dbReference type="Gene3D" id="1.50.40.10">
    <property type="entry name" value="Mitochondrial carrier domain"/>
    <property type="match status" value="1"/>
</dbReference>
<dbReference type="PANTHER" id="PTHR45758:SF3">
    <property type="entry name" value="MITOCHONDRIAL SUBSTRATE CARRIER FAMILY PROTEIN E"/>
    <property type="match status" value="1"/>
</dbReference>
<dbReference type="GO" id="GO:0031966">
    <property type="term" value="C:mitochondrial membrane"/>
    <property type="evidence" value="ECO:0007669"/>
    <property type="project" value="UniProtKB-SubCell"/>
</dbReference>
<reference evidence="11 13" key="2">
    <citation type="journal article" date="2018" name="Plant J.">
        <title>The Physcomitrella patens chromosome-scale assembly reveals moss genome structure and evolution.</title>
        <authorList>
            <person name="Lang D."/>
            <person name="Ullrich K.K."/>
            <person name="Murat F."/>
            <person name="Fuchs J."/>
            <person name="Jenkins J."/>
            <person name="Haas F.B."/>
            <person name="Piednoel M."/>
            <person name="Gundlach H."/>
            <person name="Van Bel M."/>
            <person name="Meyberg R."/>
            <person name="Vives C."/>
            <person name="Morata J."/>
            <person name="Symeonidi A."/>
            <person name="Hiss M."/>
            <person name="Muchero W."/>
            <person name="Kamisugi Y."/>
            <person name="Saleh O."/>
            <person name="Blanc G."/>
            <person name="Decker E.L."/>
            <person name="van Gessel N."/>
            <person name="Grimwood J."/>
            <person name="Hayes R.D."/>
            <person name="Graham S.W."/>
            <person name="Gunter L.E."/>
            <person name="McDaniel S.F."/>
            <person name="Hoernstein S.N.W."/>
            <person name="Larsson A."/>
            <person name="Li F.W."/>
            <person name="Perroud P.F."/>
            <person name="Phillips J."/>
            <person name="Ranjan P."/>
            <person name="Rokshar D.S."/>
            <person name="Rothfels C.J."/>
            <person name="Schneider L."/>
            <person name="Shu S."/>
            <person name="Stevenson D.W."/>
            <person name="Thummler F."/>
            <person name="Tillich M."/>
            <person name="Villarreal Aguilar J.C."/>
            <person name="Widiez T."/>
            <person name="Wong G.K."/>
            <person name="Wymore A."/>
            <person name="Zhang Y."/>
            <person name="Zimmer A.D."/>
            <person name="Quatrano R.S."/>
            <person name="Mayer K.F.X."/>
            <person name="Goodstein D."/>
            <person name="Casacuberta J.M."/>
            <person name="Vandepoele K."/>
            <person name="Reski R."/>
            <person name="Cuming A.C."/>
            <person name="Tuskan G.A."/>
            <person name="Maumus F."/>
            <person name="Salse J."/>
            <person name="Schmutz J."/>
            <person name="Rensing S.A."/>
        </authorList>
    </citation>
    <scope>NUCLEOTIDE SEQUENCE [LARGE SCALE GENOMIC DNA]</scope>
    <source>
        <strain evidence="12 13">cv. Gransden 2004</strain>
    </source>
</reference>
<reference evidence="12" key="3">
    <citation type="submission" date="2020-12" db="UniProtKB">
        <authorList>
            <consortium name="EnsemblPlants"/>
        </authorList>
    </citation>
    <scope>IDENTIFICATION</scope>
</reference>
<dbReference type="STRING" id="3218.A0A2K1JV13"/>
<dbReference type="OrthoDB" id="276989at2759"/>
<evidence type="ECO:0000256" key="1">
    <source>
        <dbReference type="ARBA" id="ARBA00004225"/>
    </source>
</evidence>
<dbReference type="InterPro" id="IPR023395">
    <property type="entry name" value="MCP_dom_sf"/>
</dbReference>
<evidence type="ECO:0000313" key="11">
    <source>
        <dbReference type="EMBL" id="PNR45374.1"/>
    </source>
</evidence>
<dbReference type="GeneID" id="112288323"/>
<evidence type="ECO:0000256" key="7">
    <source>
        <dbReference type="ARBA" id="ARBA00023128"/>
    </source>
</evidence>
<dbReference type="PROSITE" id="PS50920">
    <property type="entry name" value="SOLCAR"/>
    <property type="match status" value="3"/>
</dbReference>
<dbReference type="AlphaFoldDB" id="A0A2K1JV13"/>
<dbReference type="Gramene" id="Pp3c11_17320V3.1">
    <property type="protein sequence ID" value="Pp3c11_17320V3.1"/>
    <property type="gene ID" value="Pp3c11_17320"/>
</dbReference>
<evidence type="ECO:0000313" key="13">
    <source>
        <dbReference type="Proteomes" id="UP000006727"/>
    </source>
</evidence>
<accession>A0A2K1JV13</accession>
<dbReference type="RefSeq" id="XP_024388193.1">
    <property type="nucleotide sequence ID" value="XM_024532425.2"/>
</dbReference>
<dbReference type="EnsemblPlants" id="Pp3c11_17320V3.2">
    <property type="protein sequence ID" value="Pp3c11_17320V3.2"/>
    <property type="gene ID" value="Pp3c11_17320"/>
</dbReference>
<comment type="similarity">
    <text evidence="2 10">Belongs to the mitochondrial carrier (TC 2.A.29) family.</text>
</comment>
<evidence type="ECO:0000256" key="9">
    <source>
        <dbReference type="PROSITE-ProRule" id="PRU00282"/>
    </source>
</evidence>
<evidence type="ECO:0000256" key="8">
    <source>
        <dbReference type="ARBA" id="ARBA00023136"/>
    </source>
</evidence>
<protein>
    <recommendedName>
        <fullName evidence="14">Mitochondrial carrier protein</fullName>
    </recommendedName>
</protein>
<keyword evidence="6" id="KW-1133">Transmembrane helix</keyword>
<evidence type="ECO:0000256" key="3">
    <source>
        <dbReference type="ARBA" id="ARBA00022448"/>
    </source>
</evidence>
<dbReference type="GO" id="GO:0005381">
    <property type="term" value="F:iron ion transmembrane transporter activity"/>
    <property type="evidence" value="ECO:0007669"/>
    <property type="project" value="UniProtKB-ARBA"/>
</dbReference>